<dbReference type="GO" id="GO:0000976">
    <property type="term" value="F:transcription cis-regulatory region binding"/>
    <property type="evidence" value="ECO:0007669"/>
    <property type="project" value="TreeGrafter"/>
</dbReference>
<organism evidence="11 12">
    <name type="scientific">Algoriphagus hitonicola</name>
    <dbReference type="NCBI Taxonomy" id="435880"/>
    <lineage>
        <taxon>Bacteria</taxon>
        <taxon>Pseudomonadati</taxon>
        <taxon>Bacteroidota</taxon>
        <taxon>Cytophagia</taxon>
        <taxon>Cytophagales</taxon>
        <taxon>Cyclobacteriaceae</taxon>
        <taxon>Algoriphagus</taxon>
    </lineage>
</organism>
<dbReference type="STRING" id="435880.SAMN04487988_105263"/>
<proteinExistence type="predicted"/>
<evidence type="ECO:0000256" key="1">
    <source>
        <dbReference type="ARBA" id="ARBA00000085"/>
    </source>
</evidence>
<dbReference type="PROSITE" id="PS50112">
    <property type="entry name" value="PAS"/>
    <property type="match status" value="1"/>
</dbReference>
<dbReference type="InterPro" id="IPR036097">
    <property type="entry name" value="HisK_dim/P_sf"/>
</dbReference>
<dbReference type="CDD" id="cd00156">
    <property type="entry name" value="REC"/>
    <property type="match status" value="1"/>
</dbReference>
<dbReference type="InterPro" id="IPR003661">
    <property type="entry name" value="HisK_dim/P_dom"/>
</dbReference>
<dbReference type="Proteomes" id="UP000199642">
    <property type="component" value="Unassembled WGS sequence"/>
</dbReference>
<keyword evidence="6" id="KW-0238">DNA-binding</keyword>
<evidence type="ECO:0000256" key="4">
    <source>
        <dbReference type="ARBA" id="ARBA00023012"/>
    </source>
</evidence>
<feature type="modified residue" description="4-aspartylphosphate" evidence="8">
    <location>
        <position position="61"/>
    </location>
</feature>
<dbReference type="InterPro" id="IPR001789">
    <property type="entry name" value="Sig_transdc_resp-reg_receiver"/>
</dbReference>
<dbReference type="EC" id="2.7.13.3" evidence="2"/>
<evidence type="ECO:0000256" key="6">
    <source>
        <dbReference type="ARBA" id="ARBA00023125"/>
    </source>
</evidence>
<dbReference type="GO" id="GO:0006355">
    <property type="term" value="P:regulation of DNA-templated transcription"/>
    <property type="evidence" value="ECO:0007669"/>
    <property type="project" value="TreeGrafter"/>
</dbReference>
<evidence type="ECO:0000313" key="12">
    <source>
        <dbReference type="Proteomes" id="UP000199642"/>
    </source>
</evidence>
<keyword evidence="7" id="KW-0804">Transcription</keyword>
<dbReference type="GO" id="GO:0000156">
    <property type="term" value="F:phosphorelay response regulator activity"/>
    <property type="evidence" value="ECO:0007669"/>
    <property type="project" value="TreeGrafter"/>
</dbReference>
<dbReference type="Pfam" id="PF13426">
    <property type="entry name" value="PAS_9"/>
    <property type="match status" value="1"/>
</dbReference>
<dbReference type="Pfam" id="PF00072">
    <property type="entry name" value="Response_reg"/>
    <property type="match status" value="1"/>
</dbReference>
<dbReference type="SMART" id="SM00091">
    <property type="entry name" value="PAS"/>
    <property type="match status" value="1"/>
</dbReference>
<protein>
    <recommendedName>
        <fullName evidence="2">histidine kinase</fullName>
        <ecNumber evidence="2">2.7.13.3</ecNumber>
    </recommendedName>
</protein>
<sequence>MRKDSKTYNFLIIEDNLGDYVLIEEYLSEYILDPHTTHVVTFDKAKENLKDNGEFDLIFLDLSLPDHSGEDLIKDVISLSKGIPVIALTGFSDLEFSIRSLSLGISDYLLKDELTPPFLYKSVIYAIERNRYIEDLQDSEKRYSELFHLNPSPMWVYDENSLAFLDVNEAAINKYGYSEKEFKKMTVEDILAKGQLQKLEEINNGENKKKVVYSNLFRHLTKSEKILDVEIESAPILFNDRKAKMVVANDITDKIRHIQTIEQQNNTFKEIAWIQSHVVRAPLARMMGLINLLESMDVDLSGENKQILEYIQKSAEELDVIIRDISKKSENIVYADEK</sequence>
<dbReference type="Pfam" id="PF00512">
    <property type="entry name" value="HisKA"/>
    <property type="match status" value="1"/>
</dbReference>
<evidence type="ECO:0000256" key="8">
    <source>
        <dbReference type="PROSITE-ProRule" id="PRU00169"/>
    </source>
</evidence>
<dbReference type="AlphaFoldDB" id="A0A1I2T8S7"/>
<dbReference type="CDD" id="cd00130">
    <property type="entry name" value="PAS"/>
    <property type="match status" value="1"/>
</dbReference>
<dbReference type="InterPro" id="IPR011006">
    <property type="entry name" value="CheY-like_superfamily"/>
</dbReference>
<dbReference type="Gene3D" id="3.30.450.20">
    <property type="entry name" value="PAS domain"/>
    <property type="match status" value="1"/>
</dbReference>
<feature type="domain" description="PAS" evidence="10">
    <location>
        <begin position="139"/>
        <end position="182"/>
    </location>
</feature>
<keyword evidence="4" id="KW-0902">Two-component regulatory system</keyword>
<dbReference type="InterPro" id="IPR000014">
    <property type="entry name" value="PAS"/>
</dbReference>
<accession>A0A1I2T8S7</accession>
<dbReference type="NCBIfam" id="TIGR00229">
    <property type="entry name" value="sensory_box"/>
    <property type="match status" value="1"/>
</dbReference>
<dbReference type="SUPFAM" id="SSF55785">
    <property type="entry name" value="PYP-like sensor domain (PAS domain)"/>
    <property type="match status" value="1"/>
</dbReference>
<comment type="catalytic activity">
    <reaction evidence="1">
        <text>ATP + protein L-histidine = ADP + protein N-phospho-L-histidine.</text>
        <dbReference type="EC" id="2.7.13.3"/>
    </reaction>
</comment>
<dbReference type="SUPFAM" id="SSF47384">
    <property type="entry name" value="Homodimeric domain of signal transducing histidine kinase"/>
    <property type="match status" value="1"/>
</dbReference>
<evidence type="ECO:0000313" key="11">
    <source>
        <dbReference type="EMBL" id="SFG61252.1"/>
    </source>
</evidence>
<dbReference type="RefSeq" id="WP_092790934.1">
    <property type="nucleotide sequence ID" value="NZ_FOPC01000005.1"/>
</dbReference>
<evidence type="ECO:0000256" key="5">
    <source>
        <dbReference type="ARBA" id="ARBA00023015"/>
    </source>
</evidence>
<keyword evidence="12" id="KW-1185">Reference proteome</keyword>
<dbReference type="SUPFAM" id="SSF52172">
    <property type="entry name" value="CheY-like"/>
    <property type="match status" value="1"/>
</dbReference>
<dbReference type="OrthoDB" id="9124519at2"/>
<dbReference type="CDD" id="cd00082">
    <property type="entry name" value="HisKA"/>
    <property type="match status" value="1"/>
</dbReference>
<evidence type="ECO:0000259" key="10">
    <source>
        <dbReference type="PROSITE" id="PS50112"/>
    </source>
</evidence>
<dbReference type="InterPro" id="IPR035965">
    <property type="entry name" value="PAS-like_dom_sf"/>
</dbReference>
<name>A0A1I2T8S7_9BACT</name>
<reference evidence="12" key="1">
    <citation type="submission" date="2016-10" db="EMBL/GenBank/DDBJ databases">
        <authorList>
            <person name="Varghese N."/>
            <person name="Submissions S."/>
        </authorList>
    </citation>
    <scope>NUCLEOTIDE SEQUENCE [LARGE SCALE GENOMIC DNA]</scope>
    <source>
        <strain evidence="12">DSM 19315</strain>
    </source>
</reference>
<gene>
    <name evidence="11" type="ORF">SAMN04487988_105263</name>
</gene>
<dbReference type="Gene3D" id="1.10.287.130">
    <property type="match status" value="1"/>
</dbReference>
<keyword evidence="3 8" id="KW-0597">Phosphoprotein</keyword>
<keyword evidence="5" id="KW-0805">Transcription regulation</keyword>
<dbReference type="GO" id="GO:0000155">
    <property type="term" value="F:phosphorelay sensor kinase activity"/>
    <property type="evidence" value="ECO:0007669"/>
    <property type="project" value="InterPro"/>
</dbReference>
<evidence type="ECO:0000256" key="3">
    <source>
        <dbReference type="ARBA" id="ARBA00022553"/>
    </source>
</evidence>
<dbReference type="EMBL" id="FOPC01000005">
    <property type="protein sequence ID" value="SFG61252.1"/>
    <property type="molecule type" value="Genomic_DNA"/>
</dbReference>
<dbReference type="GO" id="GO:0005829">
    <property type="term" value="C:cytosol"/>
    <property type="evidence" value="ECO:0007669"/>
    <property type="project" value="TreeGrafter"/>
</dbReference>
<evidence type="ECO:0000256" key="7">
    <source>
        <dbReference type="ARBA" id="ARBA00023163"/>
    </source>
</evidence>
<dbReference type="InterPro" id="IPR039420">
    <property type="entry name" value="WalR-like"/>
</dbReference>
<dbReference type="GO" id="GO:0032993">
    <property type="term" value="C:protein-DNA complex"/>
    <property type="evidence" value="ECO:0007669"/>
    <property type="project" value="TreeGrafter"/>
</dbReference>
<dbReference type="PANTHER" id="PTHR48111">
    <property type="entry name" value="REGULATOR OF RPOS"/>
    <property type="match status" value="1"/>
</dbReference>
<evidence type="ECO:0000259" key="9">
    <source>
        <dbReference type="PROSITE" id="PS50110"/>
    </source>
</evidence>
<dbReference type="Gene3D" id="3.40.50.2300">
    <property type="match status" value="1"/>
</dbReference>
<evidence type="ECO:0000256" key="2">
    <source>
        <dbReference type="ARBA" id="ARBA00012438"/>
    </source>
</evidence>
<dbReference type="SMART" id="SM00448">
    <property type="entry name" value="REC"/>
    <property type="match status" value="1"/>
</dbReference>
<feature type="domain" description="Response regulatory" evidence="9">
    <location>
        <begin position="9"/>
        <end position="126"/>
    </location>
</feature>
<dbReference type="PROSITE" id="PS50110">
    <property type="entry name" value="RESPONSE_REGULATORY"/>
    <property type="match status" value="1"/>
</dbReference>
<dbReference type="PANTHER" id="PTHR48111:SF1">
    <property type="entry name" value="TWO-COMPONENT RESPONSE REGULATOR ORR33"/>
    <property type="match status" value="1"/>
</dbReference>